<evidence type="ECO:0000256" key="12">
    <source>
        <dbReference type="ARBA" id="ARBA00023136"/>
    </source>
</evidence>
<protein>
    <recommendedName>
        <fullName evidence="5 14">Cytochrome c oxidase subunit 1</fullName>
        <ecNumber evidence="14">7.1.1.9</ecNumber>
    </recommendedName>
</protein>
<evidence type="ECO:0000256" key="5">
    <source>
        <dbReference type="ARBA" id="ARBA00015947"/>
    </source>
</evidence>
<dbReference type="GeneID" id="11272196"/>
<evidence type="ECO:0000256" key="3">
    <source>
        <dbReference type="ARBA" id="ARBA00004673"/>
    </source>
</evidence>
<comment type="cofactor">
    <cofactor evidence="1">
        <name>heme</name>
        <dbReference type="ChEBI" id="CHEBI:30413"/>
    </cofactor>
</comment>
<keyword evidence="7 14" id="KW-0812">Transmembrane</keyword>
<feature type="transmembrane region" description="Helical" evidence="15">
    <location>
        <begin position="237"/>
        <end position="262"/>
    </location>
</feature>
<feature type="transmembrane region" description="Helical" evidence="15">
    <location>
        <begin position="190"/>
        <end position="217"/>
    </location>
</feature>
<feature type="transmembrane region" description="Helical" evidence="15">
    <location>
        <begin position="149"/>
        <end position="169"/>
    </location>
</feature>
<dbReference type="UniPathway" id="UPA00705"/>
<dbReference type="InterPro" id="IPR000883">
    <property type="entry name" value="Cyt_C_Oxase_1"/>
</dbReference>
<evidence type="ECO:0000256" key="1">
    <source>
        <dbReference type="ARBA" id="ARBA00001971"/>
    </source>
</evidence>
<dbReference type="CTD" id="4512"/>
<feature type="transmembrane region" description="Helical" evidence="15">
    <location>
        <begin position="384"/>
        <end position="407"/>
    </location>
</feature>
<evidence type="ECO:0000256" key="15">
    <source>
        <dbReference type="SAM" id="Phobius"/>
    </source>
</evidence>
<dbReference type="PANTHER" id="PTHR10422">
    <property type="entry name" value="CYTOCHROME C OXIDASE SUBUNIT 1"/>
    <property type="match status" value="1"/>
</dbReference>
<keyword evidence="6 14" id="KW-0679">Respiratory chain</keyword>
<evidence type="ECO:0000256" key="7">
    <source>
        <dbReference type="ARBA" id="ARBA00022692"/>
    </source>
</evidence>
<dbReference type="PRINTS" id="PR01165">
    <property type="entry name" value="CYCOXIDASEI"/>
</dbReference>
<dbReference type="EMBL" id="GQ332426">
    <property type="protein sequence ID" value="ACV96768.1"/>
    <property type="molecule type" value="Genomic_DNA"/>
</dbReference>
<geneLocation type="mitochondrion" evidence="17"/>
<feature type="transmembrane region" description="Helical" evidence="15">
    <location>
        <begin position="309"/>
        <end position="331"/>
    </location>
</feature>
<dbReference type="Pfam" id="PF00115">
    <property type="entry name" value="COX1"/>
    <property type="match status" value="1"/>
</dbReference>
<evidence type="ECO:0000313" key="17">
    <source>
        <dbReference type="EMBL" id="ACV96768.1"/>
    </source>
</evidence>
<dbReference type="GO" id="GO:0046872">
    <property type="term" value="F:metal ion binding"/>
    <property type="evidence" value="ECO:0007669"/>
    <property type="project" value="UniProtKB-KW"/>
</dbReference>
<evidence type="ECO:0000256" key="14">
    <source>
        <dbReference type="RuleBase" id="RU000369"/>
    </source>
</evidence>
<dbReference type="PROSITE" id="PS00077">
    <property type="entry name" value="COX1_CUB"/>
    <property type="match status" value="1"/>
</dbReference>
<comment type="subcellular location">
    <subcellularLocation>
        <location evidence="2">Membrane</location>
        <topology evidence="2">Multi-pass membrane protein</topology>
    </subcellularLocation>
    <subcellularLocation>
        <location evidence="14">Mitochondrion inner membrane</location>
        <topology evidence="14">Multi-pass membrane protein</topology>
    </subcellularLocation>
</comment>
<comment type="similarity">
    <text evidence="4 14">Belongs to the heme-copper respiratory oxidase family.</text>
</comment>
<keyword evidence="14" id="KW-0408">Iron</keyword>
<dbReference type="RefSeq" id="YP_004927920.1">
    <property type="nucleotide sequence ID" value="NC_016128.1"/>
</dbReference>
<dbReference type="GO" id="GO:0004129">
    <property type="term" value="F:cytochrome-c oxidase activity"/>
    <property type="evidence" value="ECO:0007669"/>
    <property type="project" value="UniProtKB-EC"/>
</dbReference>
<feature type="transmembrane region" description="Helical" evidence="15">
    <location>
        <begin position="110"/>
        <end position="137"/>
    </location>
</feature>
<dbReference type="PROSITE" id="PS50855">
    <property type="entry name" value="COX1"/>
    <property type="match status" value="1"/>
</dbReference>
<evidence type="ECO:0000256" key="10">
    <source>
        <dbReference type="ARBA" id="ARBA00022982"/>
    </source>
</evidence>
<dbReference type="PANTHER" id="PTHR10422:SF18">
    <property type="entry name" value="CYTOCHROME C OXIDASE SUBUNIT 1"/>
    <property type="match status" value="1"/>
</dbReference>
<evidence type="ECO:0000256" key="8">
    <source>
        <dbReference type="ARBA" id="ARBA00022842"/>
    </source>
</evidence>
<evidence type="ECO:0000256" key="11">
    <source>
        <dbReference type="ARBA" id="ARBA00022989"/>
    </source>
</evidence>
<comment type="function">
    <text evidence="14">Component of the cytochrome c oxidase, the last enzyme in the mitochondrial electron transport chain which drives oxidative phosphorylation. The respiratory chain contains 3 multisubunit complexes succinate dehydrogenase (complex II, CII), ubiquinol-cytochrome c oxidoreductase (cytochrome b-c1 complex, complex III, CIII) and cytochrome c oxidase (complex IV, CIV), that cooperate to transfer electrons derived from NADH and succinate to molecular oxygen, creating an electrochemical gradient over the inner membrane that drives transmembrane transport and the ATP synthase. Cytochrome c oxidase is the component of the respiratory chain that catalyzes the reduction of oxygen to water. Electrons originating from reduced cytochrome c in the intermembrane space (IMS) are transferred via the dinuclear copper A center (CU(A)) of subunit 2 and heme A of subunit 1 to the active site in subunit 1, a binuclear center (BNC) formed by heme A3 and copper B (CU(B)). The BNC reduces molecular oxygen to 2 water molecules using 4 electrons from cytochrome c in the IMS and 4 protons from the mitochondrial matrix.</text>
</comment>
<dbReference type="InterPro" id="IPR033944">
    <property type="entry name" value="Cyt_c_oxase_su1_dom"/>
</dbReference>
<comment type="catalytic activity">
    <reaction evidence="13">
        <text>4 Fe(II)-[cytochrome c] + O2 + 8 H(+)(in) = 4 Fe(III)-[cytochrome c] + 2 H2O + 4 H(+)(out)</text>
        <dbReference type="Rhea" id="RHEA:11436"/>
        <dbReference type="Rhea" id="RHEA-COMP:10350"/>
        <dbReference type="Rhea" id="RHEA-COMP:14399"/>
        <dbReference type="ChEBI" id="CHEBI:15377"/>
        <dbReference type="ChEBI" id="CHEBI:15378"/>
        <dbReference type="ChEBI" id="CHEBI:15379"/>
        <dbReference type="ChEBI" id="CHEBI:29033"/>
        <dbReference type="ChEBI" id="CHEBI:29034"/>
        <dbReference type="EC" id="7.1.1.9"/>
    </reaction>
    <physiologicalReaction direction="left-to-right" evidence="13">
        <dbReference type="Rhea" id="RHEA:11437"/>
    </physiologicalReaction>
</comment>
<evidence type="ECO:0000256" key="13">
    <source>
        <dbReference type="ARBA" id="ARBA00049512"/>
    </source>
</evidence>
<keyword evidence="8" id="KW-0460">Magnesium</keyword>
<feature type="transmembrane region" description="Helical" evidence="15">
    <location>
        <begin position="460"/>
        <end position="480"/>
    </location>
</feature>
<keyword evidence="10 14" id="KW-0249">Electron transport</keyword>
<dbReference type="InterPro" id="IPR036927">
    <property type="entry name" value="Cyt_c_oxase-like_su1_sf"/>
</dbReference>
<keyword evidence="11 15" id="KW-1133">Transmembrane helix</keyword>
<feature type="transmembrane region" description="Helical" evidence="15">
    <location>
        <begin position="65"/>
        <end position="89"/>
    </location>
</feature>
<keyword evidence="14" id="KW-0186">Copper</keyword>
<dbReference type="InterPro" id="IPR023616">
    <property type="entry name" value="Cyt_c_oxase-like_su1_dom"/>
</dbReference>
<keyword evidence="12 14" id="KW-0472">Membrane</keyword>
<evidence type="ECO:0000259" key="16">
    <source>
        <dbReference type="PROSITE" id="PS50855"/>
    </source>
</evidence>
<name>G4V239_9BILA</name>
<accession>G4V239</accession>
<feature type="transmembrane region" description="Helical" evidence="15">
    <location>
        <begin position="343"/>
        <end position="364"/>
    </location>
</feature>
<sequence length="525" mass="58693">MKFNLKYQSGLFVWLESTNHKDIGTLYFLFGLWSGMVGTGLSLIIRLELAKPGLFLGDGQLYNSIITAHAILMIFFMVMPTMIGGFGNWMLPLMLGAPDMSFPRLNNLSFWLLPTALLLILDSCFVDSGCGTSWTVYPPLSTTGHPGNSVDLAIFSLHCAGVSSILGAINFMTTTKNLRSSSISLEHMSLFVWTVFVTVFLLLLSLPVLAGAITMLLTDRNLNTSFFDPGMGGNPLIYQHLFWFFGHPEVYILILPAFGIISQSSLYLTGKKEVFGSLGMVYAILSIALIGCVVWAHHMYTVGMDLDSHTYFTAATMVIAVPTGVKVFSWLATLFGMKMVFRFFMSGLLWFMCLITLWGITGVALSNSSLDVILHDTYYVVSHFHYVLSMGAVFGIFTGVSLWWSYLSGLVYDKMLMSVVFLLMFLGVNLTFFPLHFAGLHGYPRKYLDYPDVYSIWNVLSSYGSMISVFAMMFFIFVLLESILSYRVFLGDYFVNYSPENMSGGYVFGHSYQVEIYYNSSFVGS</sequence>
<dbReference type="GO" id="GO:0045277">
    <property type="term" value="C:respiratory chain complex IV"/>
    <property type="evidence" value="ECO:0007669"/>
    <property type="project" value="InterPro"/>
</dbReference>
<dbReference type="GO" id="GO:0005743">
    <property type="term" value="C:mitochondrial inner membrane"/>
    <property type="evidence" value="ECO:0007669"/>
    <property type="project" value="UniProtKB-SubCell"/>
</dbReference>
<gene>
    <name evidence="17" type="primary">cox1</name>
</gene>
<dbReference type="AlphaFoldDB" id="G4V239"/>
<reference evidence="17" key="1">
    <citation type="journal article" date="2011" name="BMC Genomics">
        <title>Monophyly of clade III nematodes is not supported by phylogenetic analysis of complete mitochondrial genome sequences.</title>
        <authorList>
            <person name="Park J.K."/>
            <person name="Sultana T."/>
            <person name="Lee S.H."/>
            <person name="Kang S."/>
            <person name="Kim H.K."/>
            <person name="Min G.S."/>
            <person name="Eom K.S."/>
            <person name="Nadler S.A."/>
        </authorList>
    </citation>
    <scope>NUCLEOTIDE SEQUENCE</scope>
</reference>
<evidence type="ECO:0000256" key="6">
    <source>
        <dbReference type="ARBA" id="ARBA00022660"/>
    </source>
</evidence>
<proteinExistence type="inferred from homology"/>
<keyword evidence="14" id="KW-0479">Metal-binding</keyword>
<dbReference type="EC" id="7.1.1.9" evidence="14"/>
<keyword evidence="9" id="KW-1278">Translocase</keyword>
<dbReference type="Gene3D" id="1.20.210.10">
    <property type="entry name" value="Cytochrome c oxidase-like, subunit I domain"/>
    <property type="match status" value="1"/>
</dbReference>
<feature type="domain" description="Cytochrome oxidase subunit I profile" evidence="16">
    <location>
        <begin position="8"/>
        <end position="525"/>
    </location>
</feature>
<feature type="transmembrane region" description="Helical" evidence="15">
    <location>
        <begin position="419"/>
        <end position="440"/>
    </location>
</feature>
<comment type="pathway">
    <text evidence="3 14">Energy metabolism; oxidative phosphorylation.</text>
</comment>
<evidence type="ECO:0000256" key="2">
    <source>
        <dbReference type="ARBA" id="ARBA00004141"/>
    </source>
</evidence>
<feature type="transmembrane region" description="Helical" evidence="15">
    <location>
        <begin position="26"/>
        <end position="45"/>
    </location>
</feature>
<evidence type="ECO:0000256" key="4">
    <source>
        <dbReference type="ARBA" id="ARBA00009578"/>
    </source>
</evidence>
<feature type="transmembrane region" description="Helical" evidence="15">
    <location>
        <begin position="274"/>
        <end position="297"/>
    </location>
</feature>
<dbReference type="GO" id="GO:0006123">
    <property type="term" value="P:mitochondrial electron transport, cytochrome c to oxygen"/>
    <property type="evidence" value="ECO:0007669"/>
    <property type="project" value="TreeGrafter"/>
</dbReference>
<keyword evidence="14 17" id="KW-0496">Mitochondrion</keyword>
<dbReference type="GO" id="GO:0020037">
    <property type="term" value="F:heme binding"/>
    <property type="evidence" value="ECO:0007669"/>
    <property type="project" value="InterPro"/>
</dbReference>
<keyword evidence="14" id="KW-0349">Heme</keyword>
<evidence type="ECO:0000256" key="9">
    <source>
        <dbReference type="ARBA" id="ARBA00022967"/>
    </source>
</evidence>
<keyword evidence="14" id="KW-0999">Mitochondrion inner membrane</keyword>
<dbReference type="CDD" id="cd01663">
    <property type="entry name" value="Cyt_c_Oxidase_I"/>
    <property type="match status" value="1"/>
</dbReference>
<keyword evidence="14" id="KW-0813">Transport</keyword>
<dbReference type="SUPFAM" id="SSF81442">
    <property type="entry name" value="Cytochrome c oxidase subunit I-like"/>
    <property type="match status" value="1"/>
</dbReference>
<dbReference type="InterPro" id="IPR023615">
    <property type="entry name" value="Cyt_c_Oxase_su1_BS"/>
</dbReference>
<organism evidence="17">
    <name type="scientific">Cucullanus robustus</name>
    <dbReference type="NCBI Taxonomy" id="657293"/>
    <lineage>
        <taxon>Eukaryota</taxon>
        <taxon>Metazoa</taxon>
        <taxon>Ecdysozoa</taxon>
        <taxon>Nematoda</taxon>
        <taxon>Chromadorea</taxon>
        <taxon>Rhabditida</taxon>
        <taxon>Spirurina</taxon>
        <taxon>Ascaridomorpha</taxon>
        <taxon>Seuratoidea</taxon>
        <taxon>Cucullanidae</taxon>
        <taxon>Cucullanus</taxon>
    </lineage>
</organism>
<dbReference type="GO" id="GO:0015990">
    <property type="term" value="P:electron transport coupled proton transport"/>
    <property type="evidence" value="ECO:0007669"/>
    <property type="project" value="TreeGrafter"/>
</dbReference>